<dbReference type="EMBL" id="SWCJ01000009">
    <property type="protein sequence ID" value="TKB54259.1"/>
    <property type="molecule type" value="Genomic_DNA"/>
</dbReference>
<comment type="subunit">
    <text evidence="6">Interacts with MinD and FtsZ.</text>
</comment>
<proteinExistence type="inferred from homology"/>
<dbReference type="Gene3D" id="3.30.70.260">
    <property type="match status" value="1"/>
</dbReference>
<feature type="domain" description="Septum formation inhibitor MinC C-terminal" evidence="7">
    <location>
        <begin position="112"/>
        <end position="212"/>
    </location>
</feature>
<keyword evidence="3 6" id="KW-0717">Septation</keyword>
<dbReference type="InterPro" id="IPR016098">
    <property type="entry name" value="CAP/MinC_C"/>
</dbReference>
<dbReference type="Proteomes" id="UP000305675">
    <property type="component" value="Unassembled WGS sequence"/>
</dbReference>
<dbReference type="HAMAP" id="MF_00267">
    <property type="entry name" value="MinC"/>
    <property type="match status" value="1"/>
</dbReference>
<keyword evidence="4 6" id="KW-0131">Cell cycle</keyword>
<dbReference type="InterPro" id="IPR013033">
    <property type="entry name" value="MinC"/>
</dbReference>
<feature type="domain" description="Septum formation inhibitor MinC N-terminal" evidence="8">
    <location>
        <begin position="6"/>
        <end position="75"/>
    </location>
</feature>
<dbReference type="GO" id="GO:0000902">
    <property type="term" value="P:cell morphogenesis"/>
    <property type="evidence" value="ECO:0007669"/>
    <property type="project" value="InterPro"/>
</dbReference>
<keyword evidence="2 6" id="KW-0132">Cell division</keyword>
<keyword evidence="10" id="KW-1185">Reference proteome</keyword>
<dbReference type="Pfam" id="PF03775">
    <property type="entry name" value="MinC_C"/>
    <property type="match status" value="1"/>
</dbReference>
<dbReference type="PANTHER" id="PTHR34108:SF1">
    <property type="entry name" value="SEPTUM SITE-DETERMINING PROTEIN MINC"/>
    <property type="match status" value="1"/>
</dbReference>
<comment type="caution">
    <text evidence="9">The sequence shown here is derived from an EMBL/GenBank/DDBJ whole genome shotgun (WGS) entry which is preliminary data.</text>
</comment>
<accession>A0A4U1BPC9</accession>
<comment type="similarity">
    <text evidence="1 6">Belongs to the MinC family.</text>
</comment>
<dbReference type="GO" id="GO:0051302">
    <property type="term" value="P:regulation of cell division"/>
    <property type="evidence" value="ECO:0007669"/>
    <property type="project" value="InterPro"/>
</dbReference>
<evidence type="ECO:0000259" key="8">
    <source>
        <dbReference type="Pfam" id="PF05209"/>
    </source>
</evidence>
<name>A0A4U1BPC9_9GAMM</name>
<evidence type="ECO:0000313" key="10">
    <source>
        <dbReference type="Proteomes" id="UP000305675"/>
    </source>
</evidence>
<dbReference type="PANTHER" id="PTHR34108">
    <property type="entry name" value="SEPTUM SITE-DETERMINING PROTEIN MINC"/>
    <property type="match status" value="1"/>
</dbReference>
<dbReference type="GO" id="GO:0000917">
    <property type="term" value="P:division septum assembly"/>
    <property type="evidence" value="ECO:0007669"/>
    <property type="project" value="UniProtKB-KW"/>
</dbReference>
<sequence length="217" mass="23216">MQQYGIEFTSSSFTLSVLKISGDDLSSIEQALINHTQKAPSLFENMSLVLDVSALSNQVALADVVALAKHHKLRPMGVRHAQAEHKIQAQALALPQLNSPKANASTGAATKVVHRSVRSGQQIYAQGGDLVILGSVSNGAEVIADGSIHILGTLRGRAIAGAQGQTDASVLVKDQQAEMISIGGYFWLSDAINQEYWQQSLLITQKEGQLQFQSISI</sequence>
<dbReference type="NCBIfam" id="TIGR01222">
    <property type="entry name" value="minC"/>
    <property type="match status" value="1"/>
</dbReference>
<dbReference type="RefSeq" id="WP_136863808.1">
    <property type="nucleotide sequence ID" value="NZ_SWCJ01000009.1"/>
</dbReference>
<evidence type="ECO:0000313" key="9">
    <source>
        <dbReference type="EMBL" id="TKB54259.1"/>
    </source>
</evidence>
<dbReference type="SUPFAM" id="SSF63848">
    <property type="entry name" value="Cell-division inhibitor MinC, C-terminal domain"/>
    <property type="match status" value="1"/>
</dbReference>
<comment type="function">
    <text evidence="5 6">Cell division inhibitor that blocks the formation of polar Z ring septums. Rapidly oscillates between the poles of the cell to destabilize FtsZ filaments that have formed before they mature into polar Z rings. Prevents FtsZ polymerization.</text>
</comment>
<evidence type="ECO:0000256" key="2">
    <source>
        <dbReference type="ARBA" id="ARBA00022618"/>
    </source>
</evidence>
<evidence type="ECO:0000256" key="4">
    <source>
        <dbReference type="ARBA" id="ARBA00023306"/>
    </source>
</evidence>
<dbReference type="AlphaFoldDB" id="A0A4U1BPC9"/>
<evidence type="ECO:0000256" key="1">
    <source>
        <dbReference type="ARBA" id="ARBA00006291"/>
    </source>
</evidence>
<dbReference type="InterPro" id="IPR036145">
    <property type="entry name" value="MinC_C_sf"/>
</dbReference>
<dbReference type="InterPro" id="IPR007874">
    <property type="entry name" value="MinC_N"/>
</dbReference>
<evidence type="ECO:0000256" key="5">
    <source>
        <dbReference type="ARBA" id="ARBA00025606"/>
    </source>
</evidence>
<organism evidence="9 10">
    <name type="scientific">Ferrimonas aestuarii</name>
    <dbReference type="NCBI Taxonomy" id="2569539"/>
    <lineage>
        <taxon>Bacteria</taxon>
        <taxon>Pseudomonadati</taxon>
        <taxon>Pseudomonadota</taxon>
        <taxon>Gammaproteobacteria</taxon>
        <taxon>Alteromonadales</taxon>
        <taxon>Ferrimonadaceae</taxon>
        <taxon>Ferrimonas</taxon>
    </lineage>
</organism>
<dbReference type="Pfam" id="PF05209">
    <property type="entry name" value="MinC_N"/>
    <property type="match status" value="1"/>
</dbReference>
<protein>
    <recommendedName>
        <fullName evidence="6">Probable septum site-determining protein MinC</fullName>
    </recommendedName>
</protein>
<dbReference type="OrthoDB" id="9794530at2"/>
<reference evidence="9 10" key="1">
    <citation type="submission" date="2019-04" db="EMBL/GenBank/DDBJ databases">
        <authorList>
            <person name="Hwang J.C."/>
        </authorList>
    </citation>
    <scope>NUCLEOTIDE SEQUENCE [LARGE SCALE GENOMIC DNA]</scope>
    <source>
        <strain evidence="9 10">IMCC35002</strain>
    </source>
</reference>
<evidence type="ECO:0000256" key="6">
    <source>
        <dbReference type="HAMAP-Rule" id="MF_00267"/>
    </source>
</evidence>
<dbReference type="GO" id="GO:1901891">
    <property type="term" value="P:regulation of cell septum assembly"/>
    <property type="evidence" value="ECO:0007669"/>
    <property type="project" value="InterPro"/>
</dbReference>
<dbReference type="Gene3D" id="2.160.20.70">
    <property type="match status" value="1"/>
</dbReference>
<evidence type="ECO:0000256" key="3">
    <source>
        <dbReference type="ARBA" id="ARBA00023210"/>
    </source>
</evidence>
<dbReference type="InterPro" id="IPR005526">
    <property type="entry name" value="Septum_form_inhib_MinC_C"/>
</dbReference>
<gene>
    <name evidence="6 9" type="primary">minC</name>
    <name evidence="9" type="ORF">FCL42_12745</name>
</gene>
<evidence type="ECO:0000259" key="7">
    <source>
        <dbReference type="Pfam" id="PF03775"/>
    </source>
</evidence>